<sequence>MTAQQRATDDGEPEDGRGTEPATADCRDDDPPADDAPPASPGTTAAGGRETDGGPRDPARSRGETPETFPAGAGGSAAGGGCATGAGPEREARSGGVAEERQAFPAGGGNSATGGGHVTGGGSERTARSGGVAEEGEAFPPGGGDSATGGGDGIGGGSERTARSGESEAFPAGGGGSATGGGVVTGGAPERTGWSGGDVEGAETFSAADGGVPGTGGGSAAGGRSAGGGGSAAGGGTGSGGAVFRGGSAAEGGPVAYRDRGGAGEVCPGDGRGGGANAAGRGVGEGGVLGGGEDSAADRAERLGGRDAALGSGRSALLEPGRRTGAAPGADTDPGSGGRGGSGPAPDRDDPGAVGDGGLRGPGGVDVGTAKGLGAGSGRRDGPVAAEPAPPGAANPTEPDKPSNADRITREIPTSRDPYFDNAKFLAVALVVVGHAWEPLRGAAVGGRVLGAGQSFIYAFHLPVFIVMCGYFSRGFSRSRNRTRKLVAAIVVPYVLFSAVYVVYTEFLAGRHMRWDPLEPYYLTWFLPALLAWRLSVPLWQQLRFPIAIGLAVAIWLFAGLVTLPSMLDAVQVLSFLPFFVLGLILGPRHFALLRRPAIRVAGALTLVAGAAAAYVLESSVDPEWVHWRRSFAELGVGAPSGVGFRVLALAAAGLLTAAFLAVVPARRTWFSRLGAASMYAYLLHGFVTLFLSYQGWYYRISGWQVPVLTFGCVLLAVVLMTDPVRKAFRWAVEPRLEWLFR</sequence>
<comment type="caution">
    <text evidence="4">The sequence shown here is derived from an EMBL/GenBank/DDBJ whole genome shotgun (WGS) entry which is preliminary data.</text>
</comment>
<feature type="transmembrane region" description="Helical" evidence="2">
    <location>
        <begin position="704"/>
        <end position="722"/>
    </location>
</feature>
<feature type="transmembrane region" description="Helical" evidence="2">
    <location>
        <begin position="521"/>
        <end position="540"/>
    </location>
</feature>
<feature type="transmembrane region" description="Helical" evidence="2">
    <location>
        <begin position="570"/>
        <end position="587"/>
    </location>
</feature>
<dbReference type="InterPro" id="IPR052734">
    <property type="entry name" value="Nod_factor_acetyltransferase"/>
</dbReference>
<evidence type="ECO:0000256" key="2">
    <source>
        <dbReference type="SAM" id="Phobius"/>
    </source>
</evidence>
<feature type="domain" description="Acyltransferase 3" evidence="3">
    <location>
        <begin position="418"/>
        <end position="720"/>
    </location>
</feature>
<keyword evidence="2" id="KW-1133">Transmembrane helix</keyword>
<feature type="region of interest" description="Disordered" evidence="1">
    <location>
        <begin position="1"/>
        <end position="414"/>
    </location>
</feature>
<feature type="transmembrane region" description="Helical" evidence="2">
    <location>
        <begin position="643"/>
        <end position="664"/>
    </location>
</feature>
<name>A0ABP8P650_9ACTN</name>
<feature type="transmembrane region" description="Helical" evidence="2">
    <location>
        <begin position="547"/>
        <end position="564"/>
    </location>
</feature>
<feature type="compositionally biased region" description="Basic and acidic residues" evidence="1">
    <location>
        <begin position="296"/>
        <end position="305"/>
    </location>
</feature>
<reference evidence="5" key="1">
    <citation type="journal article" date="2019" name="Int. J. Syst. Evol. Microbiol.">
        <title>The Global Catalogue of Microorganisms (GCM) 10K type strain sequencing project: providing services to taxonomists for standard genome sequencing and annotation.</title>
        <authorList>
            <consortium name="The Broad Institute Genomics Platform"/>
            <consortium name="The Broad Institute Genome Sequencing Center for Infectious Disease"/>
            <person name="Wu L."/>
            <person name="Ma J."/>
        </authorList>
    </citation>
    <scope>NUCLEOTIDE SEQUENCE [LARGE SCALE GENOMIC DNA]</scope>
    <source>
        <strain evidence="5">JCM 17933</strain>
    </source>
</reference>
<accession>A0ABP8P650</accession>
<dbReference type="PANTHER" id="PTHR37312:SF1">
    <property type="entry name" value="MEMBRANE-BOUND ACYLTRANSFERASE YKRP-RELATED"/>
    <property type="match status" value="1"/>
</dbReference>
<proteinExistence type="predicted"/>
<feature type="compositionally biased region" description="Basic and acidic residues" evidence="1">
    <location>
        <begin position="49"/>
        <end position="65"/>
    </location>
</feature>
<dbReference type="Proteomes" id="UP001500503">
    <property type="component" value="Unassembled WGS sequence"/>
</dbReference>
<feature type="compositionally biased region" description="Gly residues" evidence="1">
    <location>
        <begin position="106"/>
        <end position="123"/>
    </location>
</feature>
<feature type="compositionally biased region" description="Gly residues" evidence="1">
    <location>
        <begin position="72"/>
        <end position="84"/>
    </location>
</feature>
<keyword evidence="2" id="KW-0472">Membrane</keyword>
<feature type="compositionally biased region" description="Gly residues" evidence="1">
    <location>
        <begin position="354"/>
        <end position="377"/>
    </location>
</feature>
<evidence type="ECO:0000256" key="1">
    <source>
        <dbReference type="SAM" id="MobiDB-lite"/>
    </source>
</evidence>
<feature type="compositionally biased region" description="Basic and acidic residues" evidence="1">
    <location>
        <begin position="88"/>
        <end position="102"/>
    </location>
</feature>
<dbReference type="PANTHER" id="PTHR37312">
    <property type="entry name" value="MEMBRANE-BOUND ACYLTRANSFERASE YKRP-RELATED"/>
    <property type="match status" value="1"/>
</dbReference>
<feature type="transmembrane region" description="Helical" evidence="2">
    <location>
        <begin position="599"/>
        <end position="617"/>
    </location>
</feature>
<evidence type="ECO:0000313" key="4">
    <source>
        <dbReference type="EMBL" id="GAA4481346.1"/>
    </source>
</evidence>
<feature type="compositionally biased region" description="Gly residues" evidence="1">
    <location>
        <begin position="211"/>
        <end position="244"/>
    </location>
</feature>
<evidence type="ECO:0000259" key="3">
    <source>
        <dbReference type="Pfam" id="PF01757"/>
    </source>
</evidence>
<feature type="compositionally biased region" description="Gly residues" evidence="1">
    <location>
        <begin position="141"/>
        <end position="158"/>
    </location>
</feature>
<feature type="compositionally biased region" description="Gly residues" evidence="1">
    <location>
        <begin position="172"/>
        <end position="185"/>
    </location>
</feature>
<feature type="transmembrane region" description="Helical" evidence="2">
    <location>
        <begin position="486"/>
        <end position="509"/>
    </location>
</feature>
<dbReference type="InterPro" id="IPR002656">
    <property type="entry name" value="Acyl_transf_3_dom"/>
</dbReference>
<feature type="compositionally biased region" description="Gly residues" evidence="1">
    <location>
        <begin position="270"/>
        <end position="293"/>
    </location>
</feature>
<dbReference type="EMBL" id="BAABHF010000002">
    <property type="protein sequence ID" value="GAA4481346.1"/>
    <property type="molecule type" value="Genomic_DNA"/>
</dbReference>
<keyword evidence="2" id="KW-0812">Transmembrane</keyword>
<feature type="compositionally biased region" description="Basic and acidic residues" evidence="1">
    <location>
        <begin position="398"/>
        <end position="414"/>
    </location>
</feature>
<protein>
    <recommendedName>
        <fullName evidence="3">Acyltransferase 3 domain-containing protein</fullName>
    </recommendedName>
</protein>
<feature type="transmembrane region" description="Helical" evidence="2">
    <location>
        <begin position="456"/>
        <end position="474"/>
    </location>
</feature>
<organism evidence="4 5">
    <name type="scientific">Actinoallomurus oryzae</name>
    <dbReference type="NCBI Taxonomy" id="502180"/>
    <lineage>
        <taxon>Bacteria</taxon>
        <taxon>Bacillati</taxon>
        <taxon>Actinomycetota</taxon>
        <taxon>Actinomycetes</taxon>
        <taxon>Streptosporangiales</taxon>
        <taxon>Thermomonosporaceae</taxon>
        <taxon>Actinoallomurus</taxon>
    </lineage>
</organism>
<feature type="transmembrane region" description="Helical" evidence="2">
    <location>
        <begin position="676"/>
        <end position="698"/>
    </location>
</feature>
<keyword evidence="5" id="KW-1185">Reference proteome</keyword>
<gene>
    <name evidence="4" type="ORF">GCM10023191_000070</name>
</gene>
<dbReference type="Pfam" id="PF01757">
    <property type="entry name" value="Acyl_transf_3"/>
    <property type="match status" value="1"/>
</dbReference>
<evidence type="ECO:0000313" key="5">
    <source>
        <dbReference type="Proteomes" id="UP001500503"/>
    </source>
</evidence>